<evidence type="ECO:0000256" key="2">
    <source>
        <dbReference type="ARBA" id="ARBA00006275"/>
    </source>
</evidence>
<name>A0A415QJX9_9BACT</name>
<dbReference type="PROSITE" id="PS51257">
    <property type="entry name" value="PROKAR_LIPOPROTEIN"/>
    <property type="match status" value="1"/>
</dbReference>
<comment type="subcellular location">
    <subcellularLocation>
        <location evidence="1">Cell outer membrane</location>
    </subcellularLocation>
</comment>
<evidence type="ECO:0000313" key="8">
    <source>
        <dbReference type="EMBL" id="RGY19048.1"/>
    </source>
</evidence>
<dbReference type="Pfam" id="PF14322">
    <property type="entry name" value="SusD-like_3"/>
    <property type="match status" value="1"/>
</dbReference>
<dbReference type="OrthoDB" id="1100079at2"/>
<dbReference type="InterPro" id="IPR033985">
    <property type="entry name" value="SusD-like_N"/>
</dbReference>
<dbReference type="Gene3D" id="1.25.40.390">
    <property type="match status" value="1"/>
</dbReference>
<dbReference type="SUPFAM" id="SSF48452">
    <property type="entry name" value="TPR-like"/>
    <property type="match status" value="1"/>
</dbReference>
<evidence type="ECO:0000313" key="9">
    <source>
        <dbReference type="EMBL" id="RHM44006.1"/>
    </source>
</evidence>
<sequence length="472" mass="53884">MVMKHLFKIFVLGLMVLVSGCGDWLDIKPQTESKEDDLFAKEQGFKDALIGAYIQMKQNSLYGQNLTYTTLEYLAQHWNYSLVTYEENLSTYVYSDAIVEATFSSVYEQWYKVILSCNNILNNIDGRKDVFTKKYYELVKGEALAIRAFMHFDVLRLFGPTPAAVVSGERILPYVTEVSTIPNVHITFDEYIKLLEQDMLEAESLLAVSDPIIGDNTSLYDAAMDDFIQSRELRVNYYALKALMARFYLWIDQEDSAFSCAKEVIEAKSALGGDIFTLADKTVFLSDNKALTGEWIFGISVKGLADDVQVNFIEARAGAKLTKTKEMVLTGLYENNTADTRRNLWKDYTSESGAIFSYLFTKYTQEGLSSLPVMRISEMYLVAAEAAPTLEEGISYFRKFRTSRDLQTLTYSTKIQLQSDILKEYEKEFYGEGQMFYAYKRVNSPSMLWSIVPITPSIYKIPLPQDEISYLP</sequence>
<keyword evidence="3" id="KW-0732">Signal</keyword>
<accession>A0A415QJX9</accession>
<keyword evidence="5" id="KW-0998">Cell outer membrane</keyword>
<evidence type="ECO:0000256" key="1">
    <source>
        <dbReference type="ARBA" id="ARBA00004442"/>
    </source>
</evidence>
<reference evidence="10 11" key="1">
    <citation type="submission" date="2018-08" db="EMBL/GenBank/DDBJ databases">
        <title>A genome reference for cultivated species of the human gut microbiota.</title>
        <authorList>
            <person name="Zou Y."/>
            <person name="Xue W."/>
            <person name="Luo G."/>
        </authorList>
    </citation>
    <scope>NUCLEOTIDE SEQUENCE [LARGE SCALE GENOMIC DNA]</scope>
    <source>
        <strain evidence="9 10">AF34-33</strain>
        <strain evidence="8 11">OF02-7</strain>
    </source>
</reference>
<dbReference type="InterPro" id="IPR012944">
    <property type="entry name" value="SusD_RagB_dom"/>
</dbReference>
<evidence type="ECO:0000256" key="5">
    <source>
        <dbReference type="ARBA" id="ARBA00023237"/>
    </source>
</evidence>
<proteinExistence type="inferred from homology"/>
<dbReference type="EMBL" id="QSCR01000008">
    <property type="protein sequence ID" value="RGY19048.1"/>
    <property type="molecule type" value="Genomic_DNA"/>
</dbReference>
<organism evidence="9 10">
    <name type="scientific">Butyricimonas virosa</name>
    <dbReference type="NCBI Taxonomy" id="544645"/>
    <lineage>
        <taxon>Bacteria</taxon>
        <taxon>Pseudomonadati</taxon>
        <taxon>Bacteroidota</taxon>
        <taxon>Bacteroidia</taxon>
        <taxon>Bacteroidales</taxon>
        <taxon>Odoribacteraceae</taxon>
        <taxon>Butyricimonas</taxon>
    </lineage>
</organism>
<dbReference type="Pfam" id="PF07980">
    <property type="entry name" value="SusD_RagB"/>
    <property type="match status" value="1"/>
</dbReference>
<evidence type="ECO:0000313" key="10">
    <source>
        <dbReference type="Proteomes" id="UP000286038"/>
    </source>
</evidence>
<dbReference type="AlphaFoldDB" id="A0A415QJX9"/>
<evidence type="ECO:0000256" key="3">
    <source>
        <dbReference type="ARBA" id="ARBA00022729"/>
    </source>
</evidence>
<evidence type="ECO:0000256" key="4">
    <source>
        <dbReference type="ARBA" id="ARBA00023136"/>
    </source>
</evidence>
<keyword evidence="4" id="KW-0472">Membrane</keyword>
<comment type="similarity">
    <text evidence="2">Belongs to the SusD family.</text>
</comment>
<gene>
    <name evidence="9" type="ORF">DWZ68_08225</name>
    <name evidence="8" type="ORF">DXA50_07045</name>
</gene>
<dbReference type="EMBL" id="QRPV01000007">
    <property type="protein sequence ID" value="RHM44006.1"/>
    <property type="molecule type" value="Genomic_DNA"/>
</dbReference>
<evidence type="ECO:0000259" key="6">
    <source>
        <dbReference type="Pfam" id="PF07980"/>
    </source>
</evidence>
<feature type="domain" description="SusD-like N-terminal" evidence="7">
    <location>
        <begin position="23"/>
        <end position="207"/>
    </location>
</feature>
<dbReference type="GO" id="GO:0009279">
    <property type="term" value="C:cell outer membrane"/>
    <property type="evidence" value="ECO:0007669"/>
    <property type="project" value="UniProtKB-SubCell"/>
</dbReference>
<dbReference type="InterPro" id="IPR011990">
    <property type="entry name" value="TPR-like_helical_dom_sf"/>
</dbReference>
<feature type="domain" description="RagB/SusD" evidence="6">
    <location>
        <begin position="365"/>
        <end position="444"/>
    </location>
</feature>
<evidence type="ECO:0000313" key="11">
    <source>
        <dbReference type="Proteomes" id="UP000286063"/>
    </source>
</evidence>
<dbReference type="Proteomes" id="UP000286038">
    <property type="component" value="Unassembled WGS sequence"/>
</dbReference>
<dbReference type="Proteomes" id="UP000286063">
    <property type="component" value="Unassembled WGS sequence"/>
</dbReference>
<protein>
    <submittedName>
        <fullName evidence="9">RagB/SusD family nutrient uptake outer membrane protein</fullName>
    </submittedName>
</protein>
<evidence type="ECO:0000259" key="7">
    <source>
        <dbReference type="Pfam" id="PF14322"/>
    </source>
</evidence>
<comment type="caution">
    <text evidence="9">The sequence shown here is derived from an EMBL/GenBank/DDBJ whole genome shotgun (WGS) entry which is preliminary data.</text>
</comment>